<keyword evidence="9" id="KW-1185">Reference proteome</keyword>
<comment type="similarity">
    <text evidence="1">Belongs to the TRAFAC class translation factor GTPase superfamily. Classic translation factor GTPase family. IF-2 subfamily.</text>
</comment>
<dbReference type="GO" id="GO:0003924">
    <property type="term" value="F:GTPase activity"/>
    <property type="evidence" value="ECO:0007669"/>
    <property type="project" value="InterPro"/>
</dbReference>
<evidence type="ECO:0000256" key="4">
    <source>
        <dbReference type="ARBA" id="ARBA00022917"/>
    </source>
</evidence>
<dbReference type="SUPFAM" id="SSF52156">
    <property type="entry name" value="Initiation factor IF2/eIF5b, domain 3"/>
    <property type="match status" value="1"/>
</dbReference>
<dbReference type="GO" id="GO:0005525">
    <property type="term" value="F:GTP binding"/>
    <property type="evidence" value="ECO:0007669"/>
    <property type="project" value="UniProtKB-KW"/>
</dbReference>
<evidence type="ECO:0000259" key="7">
    <source>
        <dbReference type="Pfam" id="PF11987"/>
    </source>
</evidence>
<dbReference type="InterPro" id="IPR009000">
    <property type="entry name" value="Transl_B-barrel_sf"/>
</dbReference>
<dbReference type="STRING" id="22663.A0A2I0IUI2"/>
<dbReference type="InterPro" id="IPR036925">
    <property type="entry name" value="TIF_IF2_dom3_sf"/>
</dbReference>
<dbReference type="SUPFAM" id="SSF50447">
    <property type="entry name" value="Translation proteins"/>
    <property type="match status" value="1"/>
</dbReference>
<protein>
    <recommendedName>
        <fullName evidence="6">Translation initiation factor IF-2, chloroplastic</fullName>
    </recommendedName>
</protein>
<keyword evidence="4" id="KW-0648">Protein biosynthesis</keyword>
<sequence length="208" mass="22474">GSIEAVRQALEVLPQDNVTLKFLLQAPGDVSTSDVDLASASKAIIFGFNVKVPGSVKSYADNKGVEIRLYRVIYELIDDVRNAMEGLLDPFEEQEPIGFAEVRATFSSGSGRVAGCMVTEGKVVKGCGIRVVRKGKPVYVGTLDSLRRVKEMVKEVNAGLDCGIGMEDYDDFEEGDILEAFDTFQKRRTLEEASASMAAALQGVGVNL</sequence>
<dbReference type="FunFam" id="3.40.50.10050:FF:000001">
    <property type="entry name" value="Translation initiation factor IF-2"/>
    <property type="match status" value="1"/>
</dbReference>
<proteinExistence type="inferred from homology"/>
<dbReference type="InterPro" id="IPR000178">
    <property type="entry name" value="TF_IF2_bacterial-like"/>
</dbReference>
<dbReference type="PANTHER" id="PTHR43381">
    <property type="entry name" value="TRANSLATION INITIATION FACTOR IF-2-RELATED"/>
    <property type="match status" value="1"/>
</dbReference>
<organism evidence="8 9">
    <name type="scientific">Punica granatum</name>
    <name type="common">Pomegranate</name>
    <dbReference type="NCBI Taxonomy" id="22663"/>
    <lineage>
        <taxon>Eukaryota</taxon>
        <taxon>Viridiplantae</taxon>
        <taxon>Streptophyta</taxon>
        <taxon>Embryophyta</taxon>
        <taxon>Tracheophyta</taxon>
        <taxon>Spermatophyta</taxon>
        <taxon>Magnoliopsida</taxon>
        <taxon>eudicotyledons</taxon>
        <taxon>Gunneridae</taxon>
        <taxon>Pentapetalae</taxon>
        <taxon>rosids</taxon>
        <taxon>malvids</taxon>
        <taxon>Myrtales</taxon>
        <taxon>Lythraceae</taxon>
        <taxon>Punica</taxon>
    </lineage>
</organism>
<dbReference type="Gene3D" id="3.40.50.10050">
    <property type="entry name" value="Translation initiation factor IF- 2, domain 3"/>
    <property type="match status" value="1"/>
</dbReference>
<evidence type="ECO:0000256" key="1">
    <source>
        <dbReference type="ARBA" id="ARBA00007733"/>
    </source>
</evidence>
<evidence type="ECO:0000256" key="6">
    <source>
        <dbReference type="ARBA" id="ARBA00044105"/>
    </source>
</evidence>
<evidence type="ECO:0000313" key="9">
    <source>
        <dbReference type="Proteomes" id="UP000233551"/>
    </source>
</evidence>
<dbReference type="Pfam" id="PF11987">
    <property type="entry name" value="IF-2"/>
    <property type="match status" value="1"/>
</dbReference>
<evidence type="ECO:0000256" key="2">
    <source>
        <dbReference type="ARBA" id="ARBA00022540"/>
    </source>
</evidence>
<dbReference type="Proteomes" id="UP000233551">
    <property type="component" value="Unassembled WGS sequence"/>
</dbReference>
<dbReference type="InterPro" id="IPR015760">
    <property type="entry name" value="TIF_IF2"/>
</dbReference>
<name>A0A2I0IUI2_PUNGR</name>
<keyword evidence="2" id="KW-0396">Initiation factor</keyword>
<accession>A0A2I0IUI2</accession>
<reference evidence="8 9" key="1">
    <citation type="submission" date="2017-11" db="EMBL/GenBank/DDBJ databases">
        <title>De-novo sequencing of pomegranate (Punica granatum L.) genome.</title>
        <authorList>
            <person name="Akparov Z."/>
            <person name="Amiraslanov A."/>
            <person name="Hajiyeva S."/>
            <person name="Abbasov M."/>
            <person name="Kaur K."/>
            <person name="Hamwieh A."/>
            <person name="Solovyev V."/>
            <person name="Salamov A."/>
            <person name="Braich B."/>
            <person name="Kosarev P."/>
            <person name="Mahmoud A."/>
            <person name="Hajiyev E."/>
            <person name="Babayeva S."/>
            <person name="Izzatullayeva V."/>
            <person name="Mammadov A."/>
            <person name="Mammadov A."/>
            <person name="Sharifova S."/>
            <person name="Ojaghi J."/>
            <person name="Eynullazada K."/>
            <person name="Bayramov B."/>
            <person name="Abdulazimova A."/>
            <person name="Shahmuradov I."/>
        </authorList>
    </citation>
    <scope>NUCLEOTIDE SEQUENCE [LARGE SCALE GENOMIC DNA]</scope>
    <source>
        <strain evidence="9">cv. AG2017</strain>
        <tissue evidence="8">Leaf</tissue>
    </source>
</reference>
<dbReference type="GO" id="GO:0003743">
    <property type="term" value="F:translation initiation factor activity"/>
    <property type="evidence" value="ECO:0007669"/>
    <property type="project" value="UniProtKB-KW"/>
</dbReference>
<keyword evidence="5" id="KW-0342">GTP-binding</keyword>
<feature type="non-terminal residue" evidence="8">
    <location>
        <position position="1"/>
    </location>
</feature>
<comment type="caution">
    <text evidence="8">The sequence shown here is derived from an EMBL/GenBank/DDBJ whole genome shotgun (WGS) entry which is preliminary data.</text>
</comment>
<evidence type="ECO:0000256" key="5">
    <source>
        <dbReference type="ARBA" id="ARBA00023134"/>
    </source>
</evidence>
<dbReference type="PANTHER" id="PTHR43381:SF5">
    <property type="entry name" value="TR-TYPE G DOMAIN-CONTAINING PROTEIN"/>
    <property type="match status" value="1"/>
</dbReference>
<keyword evidence="3" id="KW-0547">Nucleotide-binding</keyword>
<dbReference type="EMBL" id="PGOL01002470">
    <property type="protein sequence ID" value="PKI47665.1"/>
    <property type="molecule type" value="Genomic_DNA"/>
</dbReference>
<gene>
    <name evidence="8" type="ORF">CRG98_031951</name>
</gene>
<dbReference type="FunFam" id="2.40.30.10:FF:000008">
    <property type="entry name" value="Translation initiation factor IF-2"/>
    <property type="match status" value="1"/>
</dbReference>
<dbReference type="PROSITE" id="PS01176">
    <property type="entry name" value="IF2"/>
    <property type="match status" value="1"/>
</dbReference>
<evidence type="ECO:0000256" key="3">
    <source>
        <dbReference type="ARBA" id="ARBA00022741"/>
    </source>
</evidence>
<dbReference type="AlphaFoldDB" id="A0A2I0IUI2"/>
<evidence type="ECO:0000313" key="8">
    <source>
        <dbReference type="EMBL" id="PKI47665.1"/>
    </source>
</evidence>
<dbReference type="CDD" id="cd03692">
    <property type="entry name" value="mtIF2_IVc"/>
    <property type="match status" value="1"/>
</dbReference>
<dbReference type="InterPro" id="IPR023115">
    <property type="entry name" value="TIF_IF2_dom3"/>
</dbReference>
<dbReference type="Gene3D" id="2.40.30.10">
    <property type="entry name" value="Translation factors"/>
    <property type="match status" value="1"/>
</dbReference>
<feature type="domain" description="Translation initiation factor IF- 2" evidence="7">
    <location>
        <begin position="1"/>
        <end position="81"/>
    </location>
</feature>
<dbReference type="GO" id="GO:0005737">
    <property type="term" value="C:cytoplasm"/>
    <property type="evidence" value="ECO:0007669"/>
    <property type="project" value="TreeGrafter"/>
</dbReference>